<comment type="caution">
    <text evidence="1">The sequence shown here is derived from an EMBL/GenBank/DDBJ whole genome shotgun (WGS) entry which is preliminary data.</text>
</comment>
<organism evidence="1 2">
    <name type="scientific">Pandoraea capi</name>
    <dbReference type="NCBI Taxonomy" id="2508286"/>
    <lineage>
        <taxon>Bacteria</taxon>
        <taxon>Pseudomonadati</taxon>
        <taxon>Pseudomonadota</taxon>
        <taxon>Betaproteobacteria</taxon>
        <taxon>Burkholderiales</taxon>
        <taxon>Burkholderiaceae</taxon>
        <taxon>Pandoraea</taxon>
    </lineage>
</organism>
<reference evidence="1 2" key="1">
    <citation type="submission" date="2019-08" db="EMBL/GenBank/DDBJ databases">
        <authorList>
            <person name="Peeters C."/>
        </authorList>
    </citation>
    <scope>NUCLEOTIDE SEQUENCE [LARGE SCALE GENOMIC DNA]</scope>
    <source>
        <strain evidence="1 2">LMG 20602</strain>
    </source>
</reference>
<protein>
    <submittedName>
        <fullName evidence="1">Uncharacterized protein</fullName>
    </submittedName>
</protein>
<name>A0ABY6VSM2_9BURK</name>
<evidence type="ECO:0000313" key="2">
    <source>
        <dbReference type="Proteomes" id="UP000366065"/>
    </source>
</evidence>
<gene>
    <name evidence="1" type="ORF">PCA20602_01270</name>
</gene>
<accession>A0ABY6VSM2</accession>
<evidence type="ECO:0000313" key="1">
    <source>
        <dbReference type="EMBL" id="VVD83879.1"/>
    </source>
</evidence>
<dbReference type="Proteomes" id="UP000366065">
    <property type="component" value="Unassembled WGS sequence"/>
</dbReference>
<keyword evidence="2" id="KW-1185">Reference proteome</keyword>
<proteinExistence type="predicted"/>
<dbReference type="EMBL" id="CABPRV010000002">
    <property type="protein sequence ID" value="VVD83879.1"/>
    <property type="molecule type" value="Genomic_DNA"/>
</dbReference>
<sequence>MISSALHALRGALQSCRTFESPAAQLTHTMDALDSSLRTCSAGAVELDKAIGRVEKAFAKGDGRKVIERAFAPDIDHGVFVKRLVRNHITTSRTGLDHALASHSYRHLDGQARGLIRCLLPEVRAEIVRRWTEPEGSSVHVTEGKVVALDIPGTDFRCALIDGGFSSLGLDLSQIEATQLLLARPEGTAPGTTLLQMLPGLGEDHTVGNYFLICAAIGSDGSLLSGLDSDAVYSLAAQAHDFLKDVEGDVSVRESLARFFNWMGDNTRAAQSREIAATLREGMDPGDNLRLGEVARGALTPTDEVRAFNQASVAENRQWAGFHYARAEKPRLAVDQYLKSAKAFEAVRQSDMAATMYANAAEKMASYEVFPEVIDVLHDAIRSYGGAHGSASKVGLRCADAFAARGLHVSAAMTHELLASHLWPERESRDVANPSDAGAASKRALAETHLQKARELFAAIGLSESMRDLPGLIRLAIAANLDTLTSQEGLIGKDFVVYFEGASDVISQEGFDEHASLDWVLFRRSPRDDARQVYELMTEDTRRALISRGGRHLYRQVPLEASDFVDGVAALDMLTTQQATDALKVVLRFDDDSASTDL</sequence>